<dbReference type="Pfam" id="PF00553">
    <property type="entry name" value="CBM_2"/>
    <property type="match status" value="1"/>
</dbReference>
<keyword evidence="1" id="KW-0732">Signal</keyword>
<keyword evidence="3" id="KW-0812">Transmembrane</keyword>
<dbReference type="InterPro" id="IPR012291">
    <property type="entry name" value="CBM2_carb-bd_dom_sf"/>
</dbReference>
<dbReference type="GO" id="GO:0030247">
    <property type="term" value="F:polysaccharide binding"/>
    <property type="evidence" value="ECO:0007669"/>
    <property type="project" value="UniProtKB-UniRule"/>
</dbReference>
<dbReference type="AlphaFoldDB" id="A0A1G9JNS3"/>
<feature type="transmembrane region" description="Helical" evidence="3">
    <location>
        <begin position="16"/>
        <end position="36"/>
    </location>
</feature>
<dbReference type="SUPFAM" id="SSF49384">
    <property type="entry name" value="Carbohydrate-binding domain"/>
    <property type="match status" value="1"/>
</dbReference>
<dbReference type="Proteomes" id="UP000198662">
    <property type="component" value="Unassembled WGS sequence"/>
</dbReference>
<dbReference type="InterPro" id="IPR051024">
    <property type="entry name" value="GlcNAc_Chitin_IntDeg"/>
</dbReference>
<dbReference type="InterPro" id="IPR001919">
    <property type="entry name" value="CBD2"/>
</dbReference>
<dbReference type="InterPro" id="IPR014756">
    <property type="entry name" value="Ig_E-set"/>
</dbReference>
<evidence type="ECO:0000256" key="1">
    <source>
        <dbReference type="ARBA" id="ARBA00022729"/>
    </source>
</evidence>
<name>A0A1G9JNS3_9ACTN</name>
<dbReference type="STRING" id="380244.SAMN05216298_3772"/>
<gene>
    <name evidence="5" type="ORF">SAMN05216298_3772</name>
</gene>
<dbReference type="GO" id="GO:0004553">
    <property type="term" value="F:hydrolase activity, hydrolyzing O-glycosyl compounds"/>
    <property type="evidence" value="ECO:0007669"/>
    <property type="project" value="InterPro"/>
</dbReference>
<sequence>MSTTATAVLGGRRRRIALVMSMVLAAVAAMTISTLFTKSDAEAHGATVFPGSRQYLCYFDAVSANGALDPYNEACQSALDQGGATPFYNWFGNLDSNGAGKTVGYIPDGQICDGGGRGPYDFSAFNDPGNWPRTHVTAGDTVQWRYNNWAHHPGKFDLYITKNGWDPSQPIAWDDLEKFQTFTNPASNGGPGSNDHYYYANLTLPQKSGYHVVFTHWVRSDSNENFYACSDVVFDGGDGEVSGIRPGADLPGNDGGVVDPPTDPTTTPGGGDPTGNPTGACSATATVSSWNGGATVNITVRNNGTSPVSDWMIHWLWAPNSGVVVRDYWSSTISTMGDMQMAGPAAWNGTINANGSVSFGFNVTGSLTTMPAMECMPG</sequence>
<dbReference type="Pfam" id="PF03067">
    <property type="entry name" value="LPMO_10"/>
    <property type="match status" value="1"/>
</dbReference>
<keyword evidence="3" id="KW-0472">Membrane</keyword>
<evidence type="ECO:0000256" key="2">
    <source>
        <dbReference type="SAM" id="MobiDB-lite"/>
    </source>
</evidence>
<dbReference type="PANTHER" id="PTHR34823:SF1">
    <property type="entry name" value="CHITIN-BINDING TYPE-4 DOMAIN-CONTAINING PROTEIN"/>
    <property type="match status" value="1"/>
</dbReference>
<feature type="domain" description="CBM2" evidence="4">
    <location>
        <begin position="274"/>
        <end position="378"/>
    </location>
</feature>
<dbReference type="RefSeq" id="WP_091052525.1">
    <property type="nucleotide sequence ID" value="NZ_FNGF01000005.1"/>
</dbReference>
<feature type="region of interest" description="Disordered" evidence="2">
    <location>
        <begin position="245"/>
        <end position="277"/>
    </location>
</feature>
<evidence type="ECO:0000256" key="3">
    <source>
        <dbReference type="SAM" id="Phobius"/>
    </source>
</evidence>
<dbReference type="CDD" id="cd21177">
    <property type="entry name" value="LPMO_AA10"/>
    <property type="match status" value="1"/>
</dbReference>
<dbReference type="EMBL" id="FNGF01000005">
    <property type="protein sequence ID" value="SDL39210.1"/>
    <property type="molecule type" value="Genomic_DNA"/>
</dbReference>
<dbReference type="SUPFAM" id="SSF81296">
    <property type="entry name" value="E set domains"/>
    <property type="match status" value="1"/>
</dbReference>
<accession>A0A1G9JNS3</accession>
<dbReference type="GO" id="GO:0005975">
    <property type="term" value="P:carbohydrate metabolic process"/>
    <property type="evidence" value="ECO:0007669"/>
    <property type="project" value="InterPro"/>
</dbReference>
<dbReference type="PROSITE" id="PS51173">
    <property type="entry name" value="CBM2"/>
    <property type="match status" value="1"/>
</dbReference>
<dbReference type="PANTHER" id="PTHR34823">
    <property type="entry name" value="GLCNAC-BINDING PROTEIN A"/>
    <property type="match status" value="1"/>
</dbReference>
<organism evidence="5 6">
    <name type="scientific">Glycomyces sambucus</name>
    <dbReference type="NCBI Taxonomy" id="380244"/>
    <lineage>
        <taxon>Bacteria</taxon>
        <taxon>Bacillati</taxon>
        <taxon>Actinomycetota</taxon>
        <taxon>Actinomycetes</taxon>
        <taxon>Glycomycetales</taxon>
        <taxon>Glycomycetaceae</taxon>
        <taxon>Glycomyces</taxon>
    </lineage>
</organism>
<dbReference type="Gene3D" id="2.60.40.290">
    <property type="match status" value="1"/>
</dbReference>
<feature type="compositionally biased region" description="Low complexity" evidence="2">
    <location>
        <begin position="256"/>
        <end position="267"/>
    </location>
</feature>
<proteinExistence type="predicted"/>
<dbReference type="SMART" id="SM00637">
    <property type="entry name" value="CBD_II"/>
    <property type="match status" value="1"/>
</dbReference>
<keyword evidence="3" id="KW-1133">Transmembrane helix</keyword>
<dbReference type="InterPro" id="IPR008965">
    <property type="entry name" value="CBM2/CBM3_carb-bd_dom_sf"/>
</dbReference>
<evidence type="ECO:0000313" key="5">
    <source>
        <dbReference type="EMBL" id="SDL39210.1"/>
    </source>
</evidence>
<dbReference type="InterPro" id="IPR004302">
    <property type="entry name" value="Cellulose/chitin-bd_N"/>
</dbReference>
<dbReference type="OrthoDB" id="5179374at2"/>
<dbReference type="Gene3D" id="2.70.50.50">
    <property type="entry name" value="chitin-binding protein cbp21"/>
    <property type="match status" value="1"/>
</dbReference>
<keyword evidence="6" id="KW-1185">Reference proteome</keyword>
<evidence type="ECO:0000313" key="6">
    <source>
        <dbReference type="Proteomes" id="UP000198662"/>
    </source>
</evidence>
<reference evidence="6" key="1">
    <citation type="submission" date="2016-10" db="EMBL/GenBank/DDBJ databases">
        <authorList>
            <person name="Varghese N."/>
            <person name="Submissions S."/>
        </authorList>
    </citation>
    <scope>NUCLEOTIDE SEQUENCE [LARGE SCALE GENOMIC DNA]</scope>
    <source>
        <strain evidence="6">CGMCC 4.3147</strain>
    </source>
</reference>
<protein>
    <submittedName>
        <fullName evidence="5">Chitin-binding protein</fullName>
    </submittedName>
</protein>
<evidence type="ECO:0000259" key="4">
    <source>
        <dbReference type="PROSITE" id="PS51173"/>
    </source>
</evidence>